<dbReference type="AlphaFoldDB" id="A0A1T4QKJ8"/>
<protein>
    <submittedName>
        <fullName evidence="2">Uncharacterized membrane protein</fullName>
    </submittedName>
</protein>
<dbReference type="PANTHER" id="PTHR41386">
    <property type="entry name" value="INTEGRAL MEMBRANE PROTEIN-RELATED"/>
    <property type="match status" value="1"/>
</dbReference>
<sequence>MTDAGAGERVCGVCGRALPASMLRPVAVVSGAVRATLDRDEPEWAHTSWICSDDLRRARQTTIEEMIREDHGELTVLDRAVLKSLAASGTVTVNPEEVYDKRLDFGDRLADRLAGFAGSWTFLLSFAGVLVLWIGVNSFALFSAPFDPYPFILLNLILSCVAAVQAPLIMMSQRRQEEKDRLRSENDYRINLKAEVEIRRLHEKMDHHLLMQWDHLTRLGKAQDEIVRQLRAGSGADRKG</sequence>
<dbReference type="STRING" id="1365950.SAMN05428963_10579"/>
<accession>A0A1T4QKJ8</accession>
<dbReference type="RefSeq" id="WP_078707994.1">
    <property type="nucleotide sequence ID" value="NZ_FUXL01000005.1"/>
</dbReference>
<gene>
    <name evidence="2" type="ORF">SAMN05428963_10579</name>
</gene>
<feature type="transmembrane region" description="Helical" evidence="1">
    <location>
        <begin position="113"/>
        <end position="136"/>
    </location>
</feature>
<dbReference type="PANTHER" id="PTHR41386:SF1">
    <property type="entry name" value="MEMBRANE PROTEIN"/>
    <property type="match status" value="1"/>
</dbReference>
<keyword evidence="3" id="KW-1185">Reference proteome</keyword>
<dbReference type="InterPro" id="IPR010406">
    <property type="entry name" value="DUF1003"/>
</dbReference>
<reference evidence="2 3" key="1">
    <citation type="submission" date="2017-02" db="EMBL/GenBank/DDBJ databases">
        <authorList>
            <person name="Peterson S.W."/>
        </authorList>
    </citation>
    <scope>NUCLEOTIDE SEQUENCE [LARGE SCALE GENOMIC DNA]</scope>
    <source>
        <strain evidence="2 3">USBA 369</strain>
    </source>
</reference>
<keyword evidence="1" id="KW-0812">Transmembrane</keyword>
<proteinExistence type="predicted"/>
<name>A0A1T4QKJ8_9HYPH</name>
<evidence type="ECO:0000313" key="3">
    <source>
        <dbReference type="Proteomes" id="UP000190135"/>
    </source>
</evidence>
<keyword evidence="1" id="KW-0472">Membrane</keyword>
<evidence type="ECO:0000313" key="2">
    <source>
        <dbReference type="EMBL" id="SKA03778.1"/>
    </source>
</evidence>
<dbReference type="OrthoDB" id="9795736at2"/>
<organism evidence="2 3">
    <name type="scientific">Consotaella salsifontis</name>
    <dbReference type="NCBI Taxonomy" id="1365950"/>
    <lineage>
        <taxon>Bacteria</taxon>
        <taxon>Pseudomonadati</taxon>
        <taxon>Pseudomonadota</taxon>
        <taxon>Alphaproteobacteria</taxon>
        <taxon>Hyphomicrobiales</taxon>
        <taxon>Aurantimonadaceae</taxon>
        <taxon>Consotaella</taxon>
    </lineage>
</organism>
<feature type="transmembrane region" description="Helical" evidence="1">
    <location>
        <begin position="148"/>
        <end position="171"/>
    </location>
</feature>
<dbReference type="Pfam" id="PF06210">
    <property type="entry name" value="DUF1003"/>
    <property type="match status" value="1"/>
</dbReference>
<keyword evidence="1" id="KW-1133">Transmembrane helix</keyword>
<evidence type="ECO:0000256" key="1">
    <source>
        <dbReference type="SAM" id="Phobius"/>
    </source>
</evidence>
<dbReference type="Proteomes" id="UP000190135">
    <property type="component" value="Unassembled WGS sequence"/>
</dbReference>
<dbReference type="EMBL" id="FUXL01000005">
    <property type="protein sequence ID" value="SKA03778.1"/>
    <property type="molecule type" value="Genomic_DNA"/>
</dbReference>